<reference evidence="3" key="1">
    <citation type="submission" date="2017-08" db="EMBL/GenBank/DDBJ databases">
        <title>A dynamic microbial community with high functional redundancy inhabits the cold, oxic subseafloor aquifer.</title>
        <authorList>
            <person name="Tully B.J."/>
            <person name="Wheat C.G."/>
            <person name="Glazer B.T."/>
            <person name="Huber J.A."/>
        </authorList>
    </citation>
    <scope>NUCLEOTIDE SEQUENCE [LARGE SCALE GENOMIC DNA]</scope>
</reference>
<name>A0A2A4WXR6_9GAMM</name>
<proteinExistence type="predicted"/>
<evidence type="ECO:0000256" key="1">
    <source>
        <dbReference type="SAM" id="Phobius"/>
    </source>
</evidence>
<dbReference type="Proteomes" id="UP000218767">
    <property type="component" value="Unassembled WGS sequence"/>
</dbReference>
<evidence type="ECO:0000313" key="2">
    <source>
        <dbReference type="EMBL" id="PCI75090.1"/>
    </source>
</evidence>
<dbReference type="EMBL" id="NVUL01000083">
    <property type="protein sequence ID" value="PCI75090.1"/>
    <property type="molecule type" value="Genomic_DNA"/>
</dbReference>
<feature type="transmembrane region" description="Helical" evidence="1">
    <location>
        <begin position="77"/>
        <end position="100"/>
    </location>
</feature>
<feature type="transmembrane region" description="Helical" evidence="1">
    <location>
        <begin position="275"/>
        <end position="300"/>
    </location>
</feature>
<protein>
    <recommendedName>
        <fullName evidence="4">Glycosyltransferase RgtA/B/C/D-like domain-containing protein</fullName>
    </recommendedName>
</protein>
<comment type="caution">
    <text evidence="2">The sequence shown here is derived from an EMBL/GenBank/DDBJ whole genome shotgun (WGS) entry which is preliminary data.</text>
</comment>
<feature type="transmembrane region" description="Helical" evidence="1">
    <location>
        <begin position="12"/>
        <end position="29"/>
    </location>
</feature>
<feature type="transmembrane region" description="Helical" evidence="1">
    <location>
        <begin position="202"/>
        <end position="225"/>
    </location>
</feature>
<gene>
    <name evidence="2" type="ORF">COB20_13695</name>
</gene>
<feature type="transmembrane region" description="Helical" evidence="1">
    <location>
        <begin position="129"/>
        <end position="149"/>
    </location>
</feature>
<dbReference type="AlphaFoldDB" id="A0A2A4WXR6"/>
<feature type="transmembrane region" description="Helical" evidence="1">
    <location>
        <begin position="345"/>
        <end position="365"/>
    </location>
</feature>
<keyword evidence="1" id="KW-1133">Transmembrane helix</keyword>
<keyword evidence="1" id="KW-0472">Membrane</keyword>
<feature type="transmembrane region" description="Helical" evidence="1">
    <location>
        <begin position="320"/>
        <end position="338"/>
    </location>
</feature>
<keyword evidence="1" id="KW-0812">Transmembrane</keyword>
<feature type="transmembrane region" description="Helical" evidence="1">
    <location>
        <begin position="377"/>
        <end position="395"/>
    </location>
</feature>
<feature type="transmembrane region" description="Helical" evidence="1">
    <location>
        <begin position="161"/>
        <end position="182"/>
    </location>
</feature>
<evidence type="ECO:0008006" key="4">
    <source>
        <dbReference type="Google" id="ProtNLM"/>
    </source>
</evidence>
<evidence type="ECO:0000313" key="3">
    <source>
        <dbReference type="Proteomes" id="UP000218767"/>
    </source>
</evidence>
<accession>A0A2A4WXR6</accession>
<organism evidence="2 3">
    <name type="scientific">SAR86 cluster bacterium</name>
    <dbReference type="NCBI Taxonomy" id="2030880"/>
    <lineage>
        <taxon>Bacteria</taxon>
        <taxon>Pseudomonadati</taxon>
        <taxon>Pseudomonadota</taxon>
        <taxon>Gammaproteobacteria</taxon>
        <taxon>SAR86 cluster</taxon>
    </lineage>
</organism>
<sequence>MNLDWRQHDIRWIAVAASLVLSIFTLLLQEIPNSDAYTYARTAEIFLADGVVAAYQHYSWATYSILIGIVSSTGLDVFSAGLFVNAMFYAILVYAFLSIVKEINDSKPLLAIAALCILVYPQLNEYRDLLIRDIGLWALSLAALWQYLLYAKTQSLRSATIFCTCLLLAASFRAEALAYLAFTPLSLLFDTRLEASARKILLVKMYAVVISLSVGLLLFLALMGLNVAQLFIEFASIYEPFISGNFTLNDEERALLGSLLFSEYAATFSREYIEVFLLAGMISILLANLLSGIGGPYLIILTIGFFKSHLRLNREVAIPVAFYLCINFLILLSFIIVTRYLSSRYAMLMCILLVLFVPIVVLHILENARVSGRKSSVYIFALFFSYCAIDSYYSFGESKSYVRDSIEWIAQNTDDSSELVTNNHAIAYFSGKVEDYDLVQRNLTEEEILSSEVGTTIAAELTFETRNLLERNSIADKLKLLAYFPDAETRRMALFERVD</sequence>